<accession>A0ABP0SJQ5</accession>
<feature type="compositionally biased region" description="Basic and acidic residues" evidence="1">
    <location>
        <begin position="183"/>
        <end position="237"/>
    </location>
</feature>
<dbReference type="PANTHER" id="PTHR28229">
    <property type="entry name" value="TRANSLOCATION PROTEIN SEC66"/>
    <property type="match status" value="1"/>
</dbReference>
<organism evidence="3 4">
    <name type="scientific">Durusdinium trenchii</name>
    <dbReference type="NCBI Taxonomy" id="1381693"/>
    <lineage>
        <taxon>Eukaryota</taxon>
        <taxon>Sar</taxon>
        <taxon>Alveolata</taxon>
        <taxon>Dinophyceae</taxon>
        <taxon>Suessiales</taxon>
        <taxon>Symbiodiniaceae</taxon>
        <taxon>Durusdinium</taxon>
    </lineage>
</organism>
<feature type="signal peptide" evidence="2">
    <location>
        <begin position="1"/>
        <end position="18"/>
    </location>
</feature>
<evidence type="ECO:0000313" key="4">
    <source>
        <dbReference type="Proteomes" id="UP001642484"/>
    </source>
</evidence>
<sequence length="252" mass="29451">MASVLLFAVIFFVVVAVAASMMAYVAWRGSKPSDFFVEAVTETYQCELSEAEINAYYDLKERMRKQKVPDAPEDDEAPETWIREVLSQEERRVLQHALMKRLVSCFDRLDQVQRDKPGNWNLWKQKLISERYWASLLEAERLVSEEITSCVSEAGVLEPGWNNHIFNQAVHLWRQQKQQLAEKKEVKKDKEKQKKEIEKAEKRKEVEAKLAEEEKARQEKLAQKAMDKLLREEEAQSKVKPRVGPKSKSKKK</sequence>
<feature type="compositionally biased region" description="Basic residues" evidence="1">
    <location>
        <begin position="239"/>
        <end position="252"/>
    </location>
</feature>
<dbReference type="Proteomes" id="UP001642484">
    <property type="component" value="Unassembled WGS sequence"/>
</dbReference>
<reference evidence="3 4" key="1">
    <citation type="submission" date="2024-02" db="EMBL/GenBank/DDBJ databases">
        <authorList>
            <person name="Chen Y."/>
            <person name="Shah S."/>
            <person name="Dougan E. K."/>
            <person name="Thang M."/>
            <person name="Chan C."/>
        </authorList>
    </citation>
    <scope>NUCLEOTIDE SEQUENCE [LARGE SCALE GENOMIC DNA]</scope>
</reference>
<dbReference type="EMBL" id="CAXAMN010027739">
    <property type="protein sequence ID" value="CAK9112589.1"/>
    <property type="molecule type" value="Genomic_DNA"/>
</dbReference>
<feature type="chain" id="PRO_5045744725" evidence="2">
    <location>
        <begin position="19"/>
        <end position="252"/>
    </location>
</feature>
<evidence type="ECO:0000313" key="3">
    <source>
        <dbReference type="EMBL" id="CAK9112589.1"/>
    </source>
</evidence>
<comment type="caution">
    <text evidence="3">The sequence shown here is derived from an EMBL/GenBank/DDBJ whole genome shotgun (WGS) entry which is preliminary data.</text>
</comment>
<dbReference type="InterPro" id="IPR018624">
    <property type="entry name" value="Sec66"/>
</dbReference>
<proteinExistence type="predicted"/>
<evidence type="ECO:0000256" key="2">
    <source>
        <dbReference type="SAM" id="SignalP"/>
    </source>
</evidence>
<dbReference type="Pfam" id="PF09802">
    <property type="entry name" value="Sec66"/>
    <property type="match status" value="1"/>
</dbReference>
<feature type="region of interest" description="Disordered" evidence="1">
    <location>
        <begin position="183"/>
        <end position="252"/>
    </location>
</feature>
<keyword evidence="4" id="KW-1185">Reference proteome</keyword>
<evidence type="ECO:0000256" key="1">
    <source>
        <dbReference type="SAM" id="MobiDB-lite"/>
    </source>
</evidence>
<protein>
    <submittedName>
        <fullName evidence="3">Uncharacterized protein</fullName>
    </submittedName>
</protein>
<dbReference type="PANTHER" id="PTHR28229:SF1">
    <property type="entry name" value="TRANSLOCATION PROTEIN SEC66"/>
    <property type="match status" value="1"/>
</dbReference>
<keyword evidence="2" id="KW-0732">Signal</keyword>
<name>A0ABP0SJQ5_9DINO</name>
<gene>
    <name evidence="3" type="ORF">CCMP2556_LOCUS52175</name>
</gene>